<accession>A0A6G4U003</accession>
<protein>
    <submittedName>
        <fullName evidence="4">Glycosyltransferase family 4 protein</fullName>
    </submittedName>
</protein>
<dbReference type="GO" id="GO:1901137">
    <property type="term" value="P:carbohydrate derivative biosynthetic process"/>
    <property type="evidence" value="ECO:0007669"/>
    <property type="project" value="UniProtKB-ARBA"/>
</dbReference>
<reference evidence="4 5" key="1">
    <citation type="submission" date="2020-02" db="EMBL/GenBank/DDBJ databases">
        <title>Whole-genome analyses of novel actinobacteria.</title>
        <authorList>
            <person name="Sahin N."/>
        </authorList>
    </citation>
    <scope>NUCLEOTIDE SEQUENCE [LARGE SCALE GENOMIC DNA]</scope>
    <source>
        <strain evidence="4 5">A7024</strain>
    </source>
</reference>
<dbReference type="Proteomes" id="UP000481583">
    <property type="component" value="Unassembled WGS sequence"/>
</dbReference>
<dbReference type="EMBL" id="JAAKZV010000051">
    <property type="protein sequence ID" value="NGN65090.1"/>
    <property type="molecule type" value="Genomic_DNA"/>
</dbReference>
<proteinExistence type="predicted"/>
<evidence type="ECO:0000259" key="3">
    <source>
        <dbReference type="Pfam" id="PF13439"/>
    </source>
</evidence>
<keyword evidence="2 4" id="KW-0808">Transferase</keyword>
<dbReference type="GO" id="GO:0016757">
    <property type="term" value="F:glycosyltransferase activity"/>
    <property type="evidence" value="ECO:0007669"/>
    <property type="project" value="UniProtKB-KW"/>
</dbReference>
<keyword evidence="5" id="KW-1185">Reference proteome</keyword>
<dbReference type="SUPFAM" id="SSF53756">
    <property type="entry name" value="UDP-Glycosyltransferase/glycogen phosphorylase"/>
    <property type="match status" value="1"/>
</dbReference>
<gene>
    <name evidence="4" type="ORF">G5C51_14435</name>
</gene>
<dbReference type="CDD" id="cd03801">
    <property type="entry name" value="GT4_PimA-like"/>
    <property type="match status" value="1"/>
</dbReference>
<evidence type="ECO:0000313" key="5">
    <source>
        <dbReference type="Proteomes" id="UP000481583"/>
    </source>
</evidence>
<evidence type="ECO:0000313" key="4">
    <source>
        <dbReference type="EMBL" id="NGN65090.1"/>
    </source>
</evidence>
<name>A0A6G4U003_9ACTN</name>
<dbReference type="InterPro" id="IPR028098">
    <property type="entry name" value="Glyco_trans_4-like_N"/>
</dbReference>
<dbReference type="Pfam" id="PF13692">
    <property type="entry name" value="Glyco_trans_1_4"/>
    <property type="match status" value="1"/>
</dbReference>
<comment type="caution">
    <text evidence="4">The sequence shown here is derived from an EMBL/GenBank/DDBJ whole genome shotgun (WGS) entry which is preliminary data.</text>
</comment>
<dbReference type="InterPro" id="IPR050194">
    <property type="entry name" value="Glycosyltransferase_grp1"/>
</dbReference>
<dbReference type="Pfam" id="PF13439">
    <property type="entry name" value="Glyco_transf_4"/>
    <property type="match status" value="1"/>
</dbReference>
<dbReference type="PANTHER" id="PTHR45947">
    <property type="entry name" value="SULFOQUINOVOSYL TRANSFERASE SQD2"/>
    <property type="match status" value="1"/>
</dbReference>
<evidence type="ECO:0000256" key="1">
    <source>
        <dbReference type="ARBA" id="ARBA00022676"/>
    </source>
</evidence>
<sequence length="388" mass="42230">MTPLRIALVHSFYASGQPSGENAVVAEQAAALAAAGHEVALVGAHTDELSRQRLYALRSAVVVLSGRGRSPVERLRAFRPDVVHVHNLFPNFGRGWARSWHDSPLIATLHNFRPLCAGGSLYRDGADCTRCLDGDRWAGLRHACYRDSRAATLPLAWANRRGAAADPLLARADRVVVISELNRRVYARSGVPAERLAVLPNFVADAPCEPAPDAGAWLFAGRLSPAKGILELLRSWPKSEPLDVAGSGELEAACRAAAPGSVRFLGSLERPELRRRMAAAKGLLFPSRWLEAGPTVVYLEALAAGLPVLAFEGNAVAEAVRDEGTGHVTAWDQPLGRALAEAGRAFPAQRAHCRSVYEHRYGEQRWLREATALYRSALRDHPRHQETR</sequence>
<dbReference type="RefSeq" id="WP_165237182.1">
    <property type="nucleotide sequence ID" value="NZ_JAAKZV010000051.1"/>
</dbReference>
<evidence type="ECO:0000256" key="2">
    <source>
        <dbReference type="ARBA" id="ARBA00022679"/>
    </source>
</evidence>
<dbReference type="PANTHER" id="PTHR45947:SF13">
    <property type="entry name" value="TRANSFERASE"/>
    <property type="match status" value="1"/>
</dbReference>
<dbReference type="Gene3D" id="3.40.50.2000">
    <property type="entry name" value="Glycogen Phosphorylase B"/>
    <property type="match status" value="2"/>
</dbReference>
<feature type="domain" description="Glycosyltransferase subfamily 4-like N-terminal" evidence="3">
    <location>
        <begin position="20"/>
        <end position="203"/>
    </location>
</feature>
<organism evidence="4 5">
    <name type="scientific">Streptomyces coryli</name>
    <dbReference type="NCBI Taxonomy" id="1128680"/>
    <lineage>
        <taxon>Bacteria</taxon>
        <taxon>Bacillati</taxon>
        <taxon>Actinomycetota</taxon>
        <taxon>Actinomycetes</taxon>
        <taxon>Kitasatosporales</taxon>
        <taxon>Streptomycetaceae</taxon>
        <taxon>Streptomyces</taxon>
    </lineage>
</organism>
<keyword evidence="1" id="KW-0328">Glycosyltransferase</keyword>
<dbReference type="AlphaFoldDB" id="A0A6G4U003"/>